<gene>
    <name evidence="1" type="ORF">SEML1_0523</name>
</gene>
<dbReference type="EMBL" id="CP124550">
    <property type="protein sequence ID" value="WIO46142.1"/>
    <property type="molecule type" value="Genomic_DNA"/>
</dbReference>
<sequence>MKDDQFTKLFRYMEKRFDEIDKRLDTMATEDDISKVYNILDQHTAMLEDLTAETAALKSSDDRQTRQIEYIARQTGVDLREVAA</sequence>
<dbReference type="Proteomes" id="UP001177295">
    <property type="component" value="Chromosome"/>
</dbReference>
<keyword evidence="2" id="KW-1185">Reference proteome</keyword>
<reference evidence="1 2" key="1">
    <citation type="journal article" date="2023" name="Cell">
        <title>Genetic manipulation of Patescibacteria provides mechanistic insights into microbial dark matter and the epibiotic lifestyle.</title>
        <authorList>
            <person name="Wang Y."/>
            <person name="Gallagher L.A."/>
            <person name="Andrade P.A."/>
            <person name="Liu A."/>
            <person name="Humphreys I.R."/>
            <person name="Turkarslan S."/>
            <person name="Cutler K.J."/>
            <person name="Arrieta-Ortiz M.L."/>
            <person name="Li Y."/>
            <person name="Radey M.C."/>
            <person name="McLean J.S."/>
            <person name="Cong Q."/>
            <person name="Baker D."/>
            <person name="Baliga N.S."/>
            <person name="Peterson S.B."/>
            <person name="Mougous J.D."/>
        </authorList>
    </citation>
    <scope>NUCLEOTIDE SEQUENCE [LARGE SCALE GENOMIC DNA]</scope>
    <source>
        <strain evidence="1 2">ML1</strain>
    </source>
</reference>
<organism evidence="1 2">
    <name type="scientific">Candidatus Southlakia epibionticum</name>
    <dbReference type="NCBI Taxonomy" id="3043284"/>
    <lineage>
        <taxon>Bacteria</taxon>
        <taxon>Candidatus Saccharimonadota</taxon>
        <taxon>Candidatus Saccharimonadia</taxon>
        <taxon>Candidatus Saccharimonadales</taxon>
        <taxon>Candidatus Saccharimonadaceae</taxon>
        <taxon>Candidatus Southlakia</taxon>
    </lineage>
</organism>
<accession>A0ABY8WY19</accession>
<proteinExistence type="predicted"/>
<evidence type="ECO:0000313" key="2">
    <source>
        <dbReference type="Proteomes" id="UP001177295"/>
    </source>
</evidence>
<name>A0ABY8WY19_9BACT</name>
<protein>
    <submittedName>
        <fullName evidence="1">Uncharacterized protein</fullName>
    </submittedName>
</protein>
<evidence type="ECO:0000313" key="1">
    <source>
        <dbReference type="EMBL" id="WIO46142.1"/>
    </source>
</evidence>
<dbReference type="RefSeq" id="WP_376753687.1">
    <property type="nucleotide sequence ID" value="NZ_CP124550.1"/>
</dbReference>